<dbReference type="InterPro" id="IPR001701">
    <property type="entry name" value="Glyco_hydro_9"/>
</dbReference>
<dbReference type="InterPro" id="IPR033126">
    <property type="entry name" value="Glyco_hydro_9_Asp/Glu_AS"/>
</dbReference>
<dbReference type="SUPFAM" id="SSF81296">
    <property type="entry name" value="E set domains"/>
    <property type="match status" value="1"/>
</dbReference>
<evidence type="ECO:0000256" key="5">
    <source>
        <dbReference type="ARBA" id="ARBA00023326"/>
    </source>
</evidence>
<dbReference type="PANTHER" id="PTHR22298">
    <property type="entry name" value="ENDO-1,4-BETA-GLUCANASE"/>
    <property type="match status" value="1"/>
</dbReference>
<keyword evidence="8" id="KW-0732">Signal</keyword>
<keyword evidence="12" id="KW-1185">Reference proteome</keyword>
<keyword evidence="5 6" id="KW-0624">Polysaccharide degradation</keyword>
<dbReference type="Pfam" id="PF02927">
    <property type="entry name" value="CelD_N"/>
    <property type="match status" value="1"/>
</dbReference>
<dbReference type="Gene3D" id="1.50.10.10">
    <property type="match status" value="1"/>
</dbReference>
<organism evidence="11 12">
    <name type="scientific">Sphingomonas longa</name>
    <dbReference type="NCBI Taxonomy" id="2778730"/>
    <lineage>
        <taxon>Bacteria</taxon>
        <taxon>Pseudomonadati</taxon>
        <taxon>Pseudomonadota</taxon>
        <taxon>Alphaproteobacteria</taxon>
        <taxon>Sphingomonadales</taxon>
        <taxon>Sphingomonadaceae</taxon>
        <taxon>Sphingomonas</taxon>
    </lineage>
</organism>
<keyword evidence="4 6" id="KW-0326">Glycosidase</keyword>
<evidence type="ECO:0000256" key="7">
    <source>
        <dbReference type="PROSITE-ProRule" id="PRU10060"/>
    </source>
</evidence>
<evidence type="ECO:0000259" key="10">
    <source>
        <dbReference type="Pfam" id="PF02927"/>
    </source>
</evidence>
<dbReference type="InterPro" id="IPR018221">
    <property type="entry name" value="Glyco_hydro_9_His_AS"/>
</dbReference>
<dbReference type="RefSeq" id="WP_204196754.1">
    <property type="nucleotide sequence ID" value="NZ_JAFEMC010000002.1"/>
</dbReference>
<dbReference type="PROSITE" id="PS00698">
    <property type="entry name" value="GH9_3"/>
    <property type="match status" value="1"/>
</dbReference>
<proteinExistence type="inferred from homology"/>
<evidence type="ECO:0000313" key="12">
    <source>
        <dbReference type="Proteomes" id="UP000763641"/>
    </source>
</evidence>
<comment type="catalytic activity">
    <reaction evidence="8">
        <text>Endohydrolysis of (1-&gt;4)-beta-D-glucosidic linkages in cellulose, lichenin and cereal beta-D-glucans.</text>
        <dbReference type="EC" id="3.2.1.4"/>
    </reaction>
</comment>
<evidence type="ECO:0000256" key="8">
    <source>
        <dbReference type="RuleBase" id="RU361166"/>
    </source>
</evidence>
<feature type="signal peptide" evidence="8">
    <location>
        <begin position="1"/>
        <end position="25"/>
    </location>
</feature>
<dbReference type="Proteomes" id="UP000763641">
    <property type="component" value="Unassembled WGS sequence"/>
</dbReference>
<name>A0ABS2D502_9SPHN</name>
<dbReference type="EMBL" id="JAFEMC010000002">
    <property type="protein sequence ID" value="MBM6575985.1"/>
    <property type="molecule type" value="Genomic_DNA"/>
</dbReference>
<dbReference type="Pfam" id="PF00759">
    <property type="entry name" value="Glyco_hydro_9"/>
    <property type="match status" value="1"/>
</dbReference>
<keyword evidence="3 6" id="KW-0119">Carbohydrate metabolism</keyword>
<dbReference type="GO" id="GO:0016787">
    <property type="term" value="F:hydrolase activity"/>
    <property type="evidence" value="ECO:0007669"/>
    <property type="project" value="UniProtKB-KW"/>
</dbReference>
<dbReference type="InterPro" id="IPR012341">
    <property type="entry name" value="6hp_glycosidase-like_sf"/>
</dbReference>
<keyword evidence="2 6" id="KW-0378">Hydrolase</keyword>
<dbReference type="InterPro" id="IPR013783">
    <property type="entry name" value="Ig-like_fold"/>
</dbReference>
<protein>
    <recommendedName>
        <fullName evidence="8">Endoglucanase</fullName>
        <ecNumber evidence="8">3.2.1.4</ecNumber>
    </recommendedName>
</protein>
<feature type="active site" evidence="7">
    <location>
        <position position="589"/>
    </location>
</feature>
<dbReference type="InterPro" id="IPR008928">
    <property type="entry name" value="6-hairpin_glycosidase_sf"/>
</dbReference>
<feature type="domain" description="Cellulase Ig-like" evidence="10">
    <location>
        <begin position="30"/>
        <end position="110"/>
    </location>
</feature>
<evidence type="ECO:0000256" key="4">
    <source>
        <dbReference type="ARBA" id="ARBA00023295"/>
    </source>
</evidence>
<accession>A0ABS2D502</accession>
<sequence length="615" mass="65953">MSPRRFIMLVLPAVVMLTAATPPPASEPVSAIRLNQIGFLPDSGKRAVMADASKSPLPWRVVDPSGNTITSGRTTVVGDDAASGDHVHLIEFGRLATPGTYRVVVAGHTSRAFPIRAGLYAPLAAAALNYFYQTRAGIPIEARFAGGARWARPAGHPKEIAPCFKGKDERGTDWAGCSYSLDVTGGWYDAGDQGKYVVNGGISLWTLQNLYEREAGKARFDFADGPARIPESGNGIDDLLDEARWEMRFLMAMQVPDGGRARVPVGRLSRGAALTFRDIDAGGMAHQKVADCRWTSLPTRPQDDREDRLLYPPTTGATLNLAATAAQCARNWRTIDAGFAAACLTAAQRAYAAALRNPEVYATSSFTGSGGYGDDDLADELYWATAELWATTGQARYGEALRRMPAFTATVREPNWGSVAALGTITLATAAGVPQADAARARAMLVTAADQFLAEEARSGYRIPYATLAYPWGSNSSILNRAMILGLAHGFTGEARYRDGAVDVMDYVLGRNPLDQSYVSGFGARPLMNPHHRFWAHQLDATLPGPPPGVVSGGPNSTAMSDPIAAAMKGGCAPQRCWKDEITAYALNEVAINWNAPLLWVAAYLDERQTAGEPR</sequence>
<feature type="chain" id="PRO_5044987277" description="Endoglucanase" evidence="8">
    <location>
        <begin position="26"/>
        <end position="615"/>
    </location>
</feature>
<evidence type="ECO:0000256" key="1">
    <source>
        <dbReference type="ARBA" id="ARBA00007072"/>
    </source>
</evidence>
<dbReference type="EC" id="3.2.1.4" evidence="8"/>
<evidence type="ECO:0000259" key="9">
    <source>
        <dbReference type="Pfam" id="PF00759"/>
    </source>
</evidence>
<keyword evidence="8" id="KW-0136">Cellulose degradation</keyword>
<comment type="caution">
    <text evidence="11">The sequence shown here is derived from an EMBL/GenBank/DDBJ whole genome shotgun (WGS) entry which is preliminary data.</text>
</comment>
<evidence type="ECO:0000256" key="3">
    <source>
        <dbReference type="ARBA" id="ARBA00023277"/>
    </source>
</evidence>
<evidence type="ECO:0000256" key="2">
    <source>
        <dbReference type="ARBA" id="ARBA00022801"/>
    </source>
</evidence>
<evidence type="ECO:0000313" key="11">
    <source>
        <dbReference type="EMBL" id="MBM6575985.1"/>
    </source>
</evidence>
<dbReference type="SUPFAM" id="SSF48208">
    <property type="entry name" value="Six-hairpin glycosidases"/>
    <property type="match status" value="1"/>
</dbReference>
<reference evidence="11 12" key="1">
    <citation type="submission" date="2020-12" db="EMBL/GenBank/DDBJ databases">
        <title>Sphingomonas sp.</title>
        <authorList>
            <person name="Kim M.K."/>
        </authorList>
    </citation>
    <scope>NUCLEOTIDE SEQUENCE [LARGE SCALE GENOMIC DNA]</scope>
    <source>
        <strain evidence="11 12">BT552</strain>
    </source>
</reference>
<evidence type="ECO:0000256" key="6">
    <source>
        <dbReference type="PROSITE-ProRule" id="PRU10059"/>
    </source>
</evidence>
<dbReference type="Gene3D" id="2.60.40.10">
    <property type="entry name" value="Immunoglobulins"/>
    <property type="match status" value="1"/>
</dbReference>
<feature type="domain" description="Glycoside hydrolase family 9" evidence="9">
    <location>
        <begin position="120"/>
        <end position="601"/>
    </location>
</feature>
<dbReference type="InterPro" id="IPR004197">
    <property type="entry name" value="Cellulase_Ig-like"/>
</dbReference>
<dbReference type="PROSITE" id="PS00592">
    <property type="entry name" value="GH9_2"/>
    <property type="match status" value="1"/>
</dbReference>
<feature type="active site" evidence="7">
    <location>
        <position position="580"/>
    </location>
</feature>
<gene>
    <name evidence="11" type="ORF">ILT43_06340</name>
</gene>
<feature type="active site" evidence="6">
    <location>
        <position position="531"/>
    </location>
</feature>
<dbReference type="InterPro" id="IPR014756">
    <property type="entry name" value="Ig_E-set"/>
</dbReference>
<comment type="similarity">
    <text evidence="1 6 8">Belongs to the glycosyl hydrolase 9 (cellulase E) family.</text>
</comment>
<dbReference type="CDD" id="cd02850">
    <property type="entry name" value="E_set_Cellulase_N"/>
    <property type="match status" value="1"/>
</dbReference>